<dbReference type="AlphaFoldDB" id="A0A2P2NK68"/>
<dbReference type="EMBL" id="GGEC01062388">
    <property type="protein sequence ID" value="MBX42872.1"/>
    <property type="molecule type" value="Transcribed_RNA"/>
</dbReference>
<organism evidence="1">
    <name type="scientific">Rhizophora mucronata</name>
    <name type="common">Asiatic mangrove</name>
    <dbReference type="NCBI Taxonomy" id="61149"/>
    <lineage>
        <taxon>Eukaryota</taxon>
        <taxon>Viridiplantae</taxon>
        <taxon>Streptophyta</taxon>
        <taxon>Embryophyta</taxon>
        <taxon>Tracheophyta</taxon>
        <taxon>Spermatophyta</taxon>
        <taxon>Magnoliopsida</taxon>
        <taxon>eudicotyledons</taxon>
        <taxon>Gunneridae</taxon>
        <taxon>Pentapetalae</taxon>
        <taxon>rosids</taxon>
        <taxon>fabids</taxon>
        <taxon>Malpighiales</taxon>
        <taxon>Rhizophoraceae</taxon>
        <taxon>Rhizophora</taxon>
    </lineage>
</organism>
<protein>
    <submittedName>
        <fullName evidence="1">Serine/threonine-protein phosphatase PP2A catalytic subunit isoform X1</fullName>
    </submittedName>
</protein>
<proteinExistence type="predicted"/>
<name>A0A2P2NK68_RHIMU</name>
<accession>A0A2P2NK68</accession>
<reference evidence="1" key="1">
    <citation type="submission" date="2018-02" db="EMBL/GenBank/DDBJ databases">
        <title>Rhizophora mucronata_Transcriptome.</title>
        <authorList>
            <person name="Meera S.P."/>
            <person name="Sreeshan A."/>
            <person name="Augustine A."/>
        </authorList>
    </citation>
    <scope>NUCLEOTIDE SEQUENCE</scope>
    <source>
        <tissue evidence="1">Leaf</tissue>
    </source>
</reference>
<sequence length="41" mass="4430">MALAIVNFQNRCHVATAIAIVGGTKYGNYLLVMTPIISLHD</sequence>
<evidence type="ECO:0000313" key="1">
    <source>
        <dbReference type="EMBL" id="MBX42872.1"/>
    </source>
</evidence>